<gene>
    <name evidence="3" type="ORF">PCANC_09489</name>
    <name evidence="2" type="ORF">PCASD_08944</name>
</gene>
<dbReference type="EMBL" id="PGCJ01000052">
    <property type="protein sequence ID" value="PLW54021.1"/>
    <property type="molecule type" value="Genomic_DNA"/>
</dbReference>
<evidence type="ECO:0000313" key="3">
    <source>
        <dbReference type="EMBL" id="PLW54021.1"/>
    </source>
</evidence>
<evidence type="ECO:0000256" key="1">
    <source>
        <dbReference type="SAM" id="MobiDB-lite"/>
    </source>
</evidence>
<feature type="compositionally biased region" description="Polar residues" evidence="1">
    <location>
        <begin position="1"/>
        <end position="21"/>
    </location>
</feature>
<reference evidence="4 5" key="1">
    <citation type="submission" date="2017-11" db="EMBL/GenBank/DDBJ databases">
        <title>De novo assembly and phasing of dikaryotic genomes from two isolates of Puccinia coronata f. sp. avenae, the causal agent of oat crown rust.</title>
        <authorList>
            <person name="Miller M.E."/>
            <person name="Zhang Y."/>
            <person name="Omidvar V."/>
            <person name="Sperschneider J."/>
            <person name="Schwessinger B."/>
            <person name="Raley C."/>
            <person name="Palmer J.M."/>
            <person name="Garnica D."/>
            <person name="Upadhyaya N."/>
            <person name="Rathjen J."/>
            <person name="Taylor J.M."/>
            <person name="Park R.F."/>
            <person name="Dodds P.N."/>
            <person name="Hirsch C.D."/>
            <person name="Kianian S.F."/>
            <person name="Figueroa M."/>
        </authorList>
    </citation>
    <scope>NUCLEOTIDE SEQUENCE [LARGE SCALE GENOMIC DNA]</scope>
    <source>
        <strain evidence="3">12NC29</strain>
        <strain evidence="2">12SD80</strain>
    </source>
</reference>
<accession>A0A2N5UMU0</accession>
<proteinExistence type="predicted"/>
<dbReference type="Proteomes" id="UP000235392">
    <property type="component" value="Unassembled WGS sequence"/>
</dbReference>
<evidence type="ECO:0000313" key="4">
    <source>
        <dbReference type="Proteomes" id="UP000235388"/>
    </source>
</evidence>
<sequence>MARTYCSNNKLPPPETSSSSRLLPPQENSPPASIVMKPPLPSLLPKSNRSPEDISALTGQKAPLPSAKTRPASSNQETQATLIGQKNKPEPAYTRLFPHPRDLPRGQGTNIPSALLRLSAFAEL</sequence>
<dbReference type="Proteomes" id="UP000235388">
    <property type="component" value="Unassembled WGS sequence"/>
</dbReference>
<protein>
    <submittedName>
        <fullName evidence="2">Uncharacterized protein</fullName>
    </submittedName>
</protein>
<dbReference type="EMBL" id="PGCI01000119">
    <property type="protein sequence ID" value="PLW39085.1"/>
    <property type="molecule type" value="Genomic_DNA"/>
</dbReference>
<feature type="compositionally biased region" description="Polar residues" evidence="1">
    <location>
        <begin position="71"/>
        <end position="84"/>
    </location>
</feature>
<keyword evidence="4" id="KW-1185">Reference proteome</keyword>
<comment type="caution">
    <text evidence="2">The sequence shown here is derived from an EMBL/GenBank/DDBJ whole genome shotgun (WGS) entry which is preliminary data.</text>
</comment>
<feature type="region of interest" description="Disordered" evidence="1">
    <location>
        <begin position="1"/>
        <end position="110"/>
    </location>
</feature>
<organism evidence="2 5">
    <name type="scientific">Puccinia coronata f. sp. avenae</name>
    <dbReference type="NCBI Taxonomy" id="200324"/>
    <lineage>
        <taxon>Eukaryota</taxon>
        <taxon>Fungi</taxon>
        <taxon>Dikarya</taxon>
        <taxon>Basidiomycota</taxon>
        <taxon>Pucciniomycotina</taxon>
        <taxon>Pucciniomycetes</taxon>
        <taxon>Pucciniales</taxon>
        <taxon>Pucciniaceae</taxon>
        <taxon>Puccinia</taxon>
    </lineage>
</organism>
<evidence type="ECO:0000313" key="2">
    <source>
        <dbReference type="EMBL" id="PLW39085.1"/>
    </source>
</evidence>
<name>A0A2N5UMU0_9BASI</name>
<dbReference type="AlphaFoldDB" id="A0A2N5UMU0"/>
<evidence type="ECO:0000313" key="5">
    <source>
        <dbReference type="Proteomes" id="UP000235392"/>
    </source>
</evidence>